<keyword evidence="8 12" id="KW-0067">ATP-binding</keyword>
<dbReference type="PANTHER" id="PTHR42864:SF2">
    <property type="entry name" value="LIGHT-INDEPENDENT PROTOCHLOROPHYLLIDE REDUCTASE IRON-SULFUR ATP-BINDING PROTEIN"/>
    <property type="match status" value="1"/>
</dbReference>
<organism evidence="13 14">
    <name type="scientific">Desulfosporosinus youngiae DSM 17734</name>
    <dbReference type="NCBI Taxonomy" id="768710"/>
    <lineage>
        <taxon>Bacteria</taxon>
        <taxon>Bacillati</taxon>
        <taxon>Bacillota</taxon>
        <taxon>Clostridia</taxon>
        <taxon>Eubacteriales</taxon>
        <taxon>Desulfitobacteriaceae</taxon>
        <taxon>Desulfosporosinus</taxon>
    </lineage>
</organism>
<keyword evidence="12" id="KW-0560">Oxidoreductase</keyword>
<evidence type="ECO:0000256" key="1">
    <source>
        <dbReference type="ARBA" id="ARBA00001966"/>
    </source>
</evidence>
<dbReference type="PRINTS" id="PR00091">
    <property type="entry name" value="NITROGNASEII"/>
</dbReference>
<evidence type="ECO:0000313" key="13">
    <source>
        <dbReference type="EMBL" id="EHQ88895.1"/>
    </source>
</evidence>
<dbReference type="EMBL" id="CM001441">
    <property type="protein sequence ID" value="EHQ88895.1"/>
    <property type="molecule type" value="Genomic_DNA"/>
</dbReference>
<gene>
    <name evidence="13" type="ORF">DesyoDRAFT_1767</name>
</gene>
<dbReference type="Proteomes" id="UP000005104">
    <property type="component" value="Chromosome"/>
</dbReference>
<keyword evidence="14" id="KW-1185">Reference proteome</keyword>
<dbReference type="EC" id="1.18.6.1" evidence="5"/>
<accession>H5Y3C6</accession>
<dbReference type="Pfam" id="PF00142">
    <property type="entry name" value="Fer4_NifH"/>
    <property type="match status" value="1"/>
</dbReference>
<dbReference type="PIRSF" id="PIRSF000363">
    <property type="entry name" value="Nitrogenase_iron"/>
    <property type="match status" value="1"/>
</dbReference>
<comment type="similarity">
    <text evidence="3 12">Belongs to the NifH/BchL/ChlL family.</text>
</comment>
<name>H5Y3C6_9FIRM</name>
<dbReference type="eggNOG" id="COG1348">
    <property type="taxonomic scope" value="Bacteria"/>
</dbReference>
<keyword evidence="7 12" id="KW-0547">Nucleotide-binding</keyword>
<dbReference type="AlphaFoldDB" id="H5Y3C6"/>
<dbReference type="PANTHER" id="PTHR42864">
    <property type="entry name" value="LIGHT-INDEPENDENT PROTOCHLOROPHYLLIDE REDUCTASE IRON-SULFUR ATP-BINDING PROTEIN"/>
    <property type="match status" value="1"/>
</dbReference>
<dbReference type="CDD" id="cd02040">
    <property type="entry name" value="NifH"/>
    <property type="match status" value="1"/>
</dbReference>
<evidence type="ECO:0000313" key="14">
    <source>
        <dbReference type="Proteomes" id="UP000005104"/>
    </source>
</evidence>
<evidence type="ECO:0000256" key="11">
    <source>
        <dbReference type="ARBA" id="ARBA00047967"/>
    </source>
</evidence>
<evidence type="ECO:0000256" key="5">
    <source>
        <dbReference type="ARBA" id="ARBA00012773"/>
    </source>
</evidence>
<dbReference type="InterPro" id="IPR000392">
    <property type="entry name" value="NifH/frxC"/>
</dbReference>
<comment type="function">
    <text evidence="2">The key enzymatic reactions in nitrogen fixation are catalyzed by the nitrogenase complex, which has 2 components: the iron protein and the molybdenum-iron protein.</text>
</comment>
<comment type="subunit">
    <text evidence="4">Homodimer.</text>
</comment>
<dbReference type="SUPFAM" id="SSF52540">
    <property type="entry name" value="P-loop containing nucleoside triphosphate hydrolases"/>
    <property type="match status" value="1"/>
</dbReference>
<dbReference type="PROSITE" id="PS51026">
    <property type="entry name" value="NIFH_FRXC_3"/>
    <property type="match status" value="1"/>
</dbReference>
<dbReference type="STRING" id="768710.DesyoDRAFT_1767"/>
<dbReference type="GO" id="GO:0046872">
    <property type="term" value="F:metal ion binding"/>
    <property type="evidence" value="ECO:0007669"/>
    <property type="project" value="UniProtKB-KW"/>
</dbReference>
<evidence type="ECO:0000256" key="3">
    <source>
        <dbReference type="ARBA" id="ARBA00005504"/>
    </source>
</evidence>
<evidence type="ECO:0000256" key="12">
    <source>
        <dbReference type="RuleBase" id="RU003688"/>
    </source>
</evidence>
<dbReference type="GO" id="GO:0051539">
    <property type="term" value="F:4 iron, 4 sulfur cluster binding"/>
    <property type="evidence" value="ECO:0007669"/>
    <property type="project" value="UniProtKB-KW"/>
</dbReference>
<sequence length="286" mass="30496">MGVNTISHICRRIALYGKGGIGKSTIASNLAAALASSGLKVLLIGCDPKADSTRNLTRETIPSVLETLEGSEKIGIQDLLHTGDFGVSCVESGGPEAGIGCAGLGISTTLEELTRLGVYDQDWDIILYDVLGDVVCGGFSVPMRKKHVDTVYIVTSADFMSLYAANNILKSVKRYSNREKPLLGGILHNRLGSAKERAVVQEFCRKTNSPYIAAMGQSPEIRLAELQRQTVLKAFPGGTAAQVFLELGRQMAESGQASVPTPLCPQDMDAVGAGILKLLQDEEVKE</sequence>
<evidence type="ECO:0000256" key="8">
    <source>
        <dbReference type="ARBA" id="ARBA00022840"/>
    </source>
</evidence>
<dbReference type="InterPro" id="IPR030655">
    <property type="entry name" value="NifH/chlL_CS"/>
</dbReference>
<keyword evidence="6 12" id="KW-0479">Metal-binding</keyword>
<evidence type="ECO:0000256" key="4">
    <source>
        <dbReference type="ARBA" id="ARBA00011738"/>
    </source>
</evidence>
<dbReference type="Gene3D" id="3.40.50.300">
    <property type="entry name" value="P-loop containing nucleotide triphosphate hydrolases"/>
    <property type="match status" value="1"/>
</dbReference>
<reference evidence="13 14" key="1">
    <citation type="submission" date="2011-11" db="EMBL/GenBank/DDBJ databases">
        <title>The Noncontiguous Finished genome of Desulfosporosinus youngiae DSM 17734.</title>
        <authorList>
            <consortium name="US DOE Joint Genome Institute (JGI-PGF)"/>
            <person name="Lucas S."/>
            <person name="Han J."/>
            <person name="Lapidus A."/>
            <person name="Cheng J.-F."/>
            <person name="Goodwin L."/>
            <person name="Pitluck S."/>
            <person name="Peters L."/>
            <person name="Ovchinnikova G."/>
            <person name="Lu M."/>
            <person name="Land M.L."/>
            <person name="Hauser L."/>
            <person name="Pester M."/>
            <person name="Spring S."/>
            <person name="Ollivier B."/>
            <person name="Rattei T."/>
            <person name="Klenk H.-P."/>
            <person name="Wagner M."/>
            <person name="Loy A."/>
            <person name="Woyke T.J."/>
        </authorList>
    </citation>
    <scope>NUCLEOTIDE SEQUENCE [LARGE SCALE GENOMIC DNA]</scope>
    <source>
        <strain evidence="13 14">DSM 17734</strain>
    </source>
</reference>
<dbReference type="PROSITE" id="PS00746">
    <property type="entry name" value="NIFH_FRXC_1"/>
    <property type="match status" value="1"/>
</dbReference>
<dbReference type="PROSITE" id="PS00692">
    <property type="entry name" value="NIFH_FRXC_2"/>
    <property type="match status" value="1"/>
</dbReference>
<dbReference type="RefSeq" id="WP_007781874.1">
    <property type="nucleotide sequence ID" value="NZ_CM001441.1"/>
</dbReference>
<dbReference type="HOGENOM" id="CLU_059373_0_0_9"/>
<evidence type="ECO:0000256" key="7">
    <source>
        <dbReference type="ARBA" id="ARBA00022741"/>
    </source>
</evidence>
<comment type="catalytic activity">
    <reaction evidence="11">
        <text>N2 + 8 reduced [2Fe-2S]-[ferredoxin] + 16 ATP + 16 H2O = H2 + 8 oxidized [2Fe-2S]-[ferredoxin] + 2 NH4(+) + 16 ADP + 16 phosphate + 6 H(+)</text>
        <dbReference type="Rhea" id="RHEA:21448"/>
        <dbReference type="Rhea" id="RHEA-COMP:10000"/>
        <dbReference type="Rhea" id="RHEA-COMP:10001"/>
        <dbReference type="ChEBI" id="CHEBI:15377"/>
        <dbReference type="ChEBI" id="CHEBI:15378"/>
        <dbReference type="ChEBI" id="CHEBI:17997"/>
        <dbReference type="ChEBI" id="CHEBI:18276"/>
        <dbReference type="ChEBI" id="CHEBI:28938"/>
        <dbReference type="ChEBI" id="CHEBI:30616"/>
        <dbReference type="ChEBI" id="CHEBI:33737"/>
        <dbReference type="ChEBI" id="CHEBI:33738"/>
        <dbReference type="ChEBI" id="CHEBI:43474"/>
        <dbReference type="ChEBI" id="CHEBI:456216"/>
        <dbReference type="EC" id="1.18.6.1"/>
    </reaction>
</comment>
<dbReference type="InterPro" id="IPR027417">
    <property type="entry name" value="P-loop_NTPase"/>
</dbReference>
<comment type="cofactor">
    <cofactor evidence="1">
        <name>[4Fe-4S] cluster</name>
        <dbReference type="ChEBI" id="CHEBI:49883"/>
    </cofactor>
</comment>
<evidence type="ECO:0000256" key="9">
    <source>
        <dbReference type="ARBA" id="ARBA00023004"/>
    </source>
</evidence>
<evidence type="ECO:0000256" key="10">
    <source>
        <dbReference type="ARBA" id="ARBA00023014"/>
    </source>
</evidence>
<dbReference type="GO" id="GO:0016163">
    <property type="term" value="F:nitrogenase activity"/>
    <property type="evidence" value="ECO:0007669"/>
    <property type="project" value="UniProtKB-EC"/>
</dbReference>
<keyword evidence="9 12" id="KW-0408">Iron</keyword>
<protein>
    <recommendedName>
        <fullName evidence="5">nitrogenase</fullName>
        <ecNumber evidence="5">1.18.6.1</ecNumber>
    </recommendedName>
</protein>
<keyword evidence="12" id="KW-0004">4Fe-4S</keyword>
<keyword evidence="10 12" id="KW-0411">Iron-sulfur</keyword>
<evidence type="ECO:0000256" key="2">
    <source>
        <dbReference type="ARBA" id="ARBA00002234"/>
    </source>
</evidence>
<dbReference type="GO" id="GO:0005524">
    <property type="term" value="F:ATP binding"/>
    <property type="evidence" value="ECO:0007669"/>
    <property type="project" value="UniProtKB-KW"/>
</dbReference>
<proteinExistence type="inferred from homology"/>
<evidence type="ECO:0000256" key="6">
    <source>
        <dbReference type="ARBA" id="ARBA00022723"/>
    </source>
</evidence>